<dbReference type="PANTHER" id="PTHR34408:SF1">
    <property type="entry name" value="GLYCOSYL HYDROLASE FAMILY 19 DOMAIN-CONTAINING PROTEIN HI_1415"/>
    <property type="match status" value="1"/>
</dbReference>
<dbReference type="InterPro" id="IPR000726">
    <property type="entry name" value="Glyco_hydro_19_cat"/>
</dbReference>
<dbReference type="AlphaFoldDB" id="A0A9X1A6Y6"/>
<dbReference type="Gene3D" id="1.10.530.10">
    <property type="match status" value="1"/>
</dbReference>
<dbReference type="EMBL" id="JAFLWW010000001">
    <property type="protein sequence ID" value="MBT1154389.1"/>
    <property type="molecule type" value="Genomic_DNA"/>
</dbReference>
<reference evidence="3" key="2">
    <citation type="submission" date="2021-03" db="EMBL/GenBank/DDBJ databases">
        <authorList>
            <person name="Artuso I."/>
            <person name="Turrini P."/>
            <person name="Pirolo M."/>
            <person name="Lugli G.A."/>
            <person name="Ventura M."/>
            <person name="Visca P."/>
        </authorList>
    </citation>
    <scope>NUCLEOTIDE SEQUENCE</scope>
    <source>
        <strain evidence="3">LMG 26462</strain>
    </source>
</reference>
<feature type="domain" description="Glycoside hydrolase family 19 catalytic" evidence="2">
    <location>
        <begin position="103"/>
        <end position="172"/>
    </location>
</feature>
<dbReference type="PANTHER" id="PTHR34408">
    <property type="entry name" value="FAMILY PROTEIN, PUTATIVE-RELATED"/>
    <property type="match status" value="1"/>
</dbReference>
<keyword evidence="3" id="KW-0378">Hydrolase</keyword>
<dbReference type="Proteomes" id="UP001138921">
    <property type="component" value="Unassembled WGS sequence"/>
</dbReference>
<dbReference type="GO" id="GO:0006032">
    <property type="term" value="P:chitin catabolic process"/>
    <property type="evidence" value="ECO:0007669"/>
    <property type="project" value="InterPro"/>
</dbReference>
<evidence type="ECO:0000259" key="2">
    <source>
        <dbReference type="Pfam" id="PF00182"/>
    </source>
</evidence>
<keyword evidence="4" id="KW-1185">Reference proteome</keyword>
<dbReference type="Pfam" id="PF00182">
    <property type="entry name" value="Glyco_hydro_19"/>
    <property type="match status" value="1"/>
</dbReference>
<name>A0A9X1A6Y6_9HYPH</name>
<feature type="transmembrane region" description="Helical" evidence="1">
    <location>
        <begin position="252"/>
        <end position="273"/>
    </location>
</feature>
<keyword evidence="1" id="KW-1133">Transmembrane helix</keyword>
<dbReference type="RefSeq" id="WP_214385563.1">
    <property type="nucleotide sequence ID" value="NZ_JAFLWW010000001.1"/>
</dbReference>
<dbReference type="InterPro" id="IPR023346">
    <property type="entry name" value="Lysozyme-like_dom_sf"/>
</dbReference>
<evidence type="ECO:0000313" key="4">
    <source>
        <dbReference type="Proteomes" id="UP001138921"/>
    </source>
</evidence>
<evidence type="ECO:0000313" key="3">
    <source>
        <dbReference type="EMBL" id="MBT1154389.1"/>
    </source>
</evidence>
<keyword evidence="1" id="KW-0812">Transmembrane</keyword>
<gene>
    <name evidence="3" type="ORF">J1C56_02160</name>
</gene>
<comment type="caution">
    <text evidence="3">The sequence shown here is derived from an EMBL/GenBank/DDBJ whole genome shotgun (WGS) entry which is preliminary data.</text>
</comment>
<reference evidence="3" key="1">
    <citation type="journal article" date="2021" name="Microorganisms">
        <title>Phylogenomic Reconstruction and Metabolic Potential of the Genus Aminobacter.</title>
        <authorList>
            <person name="Artuso I."/>
            <person name="Turrini P."/>
            <person name="Pirolo M."/>
            <person name="Lugli G.A."/>
            <person name="Ventura M."/>
            <person name="Visca P."/>
        </authorList>
    </citation>
    <scope>NUCLEOTIDE SEQUENCE</scope>
    <source>
        <strain evidence="3">LMG 26462</strain>
    </source>
</reference>
<dbReference type="SUPFAM" id="SSF53955">
    <property type="entry name" value="Lysozyme-like"/>
    <property type="match status" value="1"/>
</dbReference>
<proteinExistence type="predicted"/>
<accession>A0A9X1A6Y6</accession>
<sequence>MLDELKAFAPGGRPALIKAIADAQPEMERAGINTPLRICHFMAQMFVESGGLRVTEENLNYSAKRLCAVWPKRFPTLKSAEPYAMNPRALANKVYGGRMGNVGPDDGWRFRGRGPKQVTGKDNYRAIGKVLGLDLVKEPDLLLEALIGVRAAISFWKMNGCNAPADKNDIRGVTLKVNGGYNGLADRRAAFRKAVQIWGDDSVSEIGSKTAARSNIGRASLLAGGLSTAGIGNQIYEVSSAVESGRSLMDALGVNFLTLILLAAVLGLVVYIFRDRLFISKHEGL</sequence>
<protein>
    <submittedName>
        <fullName evidence="3">Glycoside hydrolase family 19 protein</fullName>
    </submittedName>
</protein>
<keyword evidence="1" id="KW-0472">Membrane</keyword>
<dbReference type="GO" id="GO:0004568">
    <property type="term" value="F:chitinase activity"/>
    <property type="evidence" value="ECO:0007669"/>
    <property type="project" value="InterPro"/>
</dbReference>
<evidence type="ECO:0000256" key="1">
    <source>
        <dbReference type="SAM" id="Phobius"/>
    </source>
</evidence>
<dbReference type="GO" id="GO:0016998">
    <property type="term" value="P:cell wall macromolecule catabolic process"/>
    <property type="evidence" value="ECO:0007669"/>
    <property type="project" value="InterPro"/>
</dbReference>
<dbReference type="InterPro" id="IPR052354">
    <property type="entry name" value="Cell_Wall_Dynamics_Protein"/>
</dbReference>
<organism evidence="3 4">
    <name type="scientific">Aminobacter anthyllidis</name>
    <dbReference type="NCBI Taxonomy" id="1035067"/>
    <lineage>
        <taxon>Bacteria</taxon>
        <taxon>Pseudomonadati</taxon>
        <taxon>Pseudomonadota</taxon>
        <taxon>Alphaproteobacteria</taxon>
        <taxon>Hyphomicrobiales</taxon>
        <taxon>Phyllobacteriaceae</taxon>
        <taxon>Aminobacter</taxon>
    </lineage>
</organism>